<evidence type="ECO:0000313" key="2">
    <source>
        <dbReference type="Proteomes" id="UP000683360"/>
    </source>
</evidence>
<dbReference type="EMBL" id="CAJPWZ010001429">
    <property type="protein sequence ID" value="CAG2214969.1"/>
    <property type="molecule type" value="Genomic_DNA"/>
</dbReference>
<accession>A0A8S3S998</accession>
<comment type="caution">
    <text evidence="1">The sequence shown here is derived from an EMBL/GenBank/DDBJ whole genome shotgun (WGS) entry which is preliminary data.</text>
</comment>
<keyword evidence="2" id="KW-1185">Reference proteome</keyword>
<dbReference type="Proteomes" id="UP000683360">
    <property type="component" value="Unassembled WGS sequence"/>
</dbReference>
<reference evidence="1" key="1">
    <citation type="submission" date="2021-03" db="EMBL/GenBank/DDBJ databases">
        <authorList>
            <person name="Bekaert M."/>
        </authorList>
    </citation>
    <scope>NUCLEOTIDE SEQUENCE</scope>
</reference>
<dbReference type="OrthoDB" id="5592120at2759"/>
<organism evidence="1 2">
    <name type="scientific">Mytilus edulis</name>
    <name type="common">Blue mussel</name>
    <dbReference type="NCBI Taxonomy" id="6550"/>
    <lineage>
        <taxon>Eukaryota</taxon>
        <taxon>Metazoa</taxon>
        <taxon>Spiralia</taxon>
        <taxon>Lophotrochozoa</taxon>
        <taxon>Mollusca</taxon>
        <taxon>Bivalvia</taxon>
        <taxon>Autobranchia</taxon>
        <taxon>Pteriomorphia</taxon>
        <taxon>Mytilida</taxon>
        <taxon>Mytiloidea</taxon>
        <taxon>Mytilidae</taxon>
        <taxon>Mytilinae</taxon>
        <taxon>Mytilus</taxon>
    </lineage>
</organism>
<proteinExistence type="predicted"/>
<evidence type="ECO:0000313" key="1">
    <source>
        <dbReference type="EMBL" id="CAG2214969.1"/>
    </source>
</evidence>
<gene>
    <name evidence="1" type="ORF">MEDL_28744</name>
</gene>
<protein>
    <submittedName>
        <fullName evidence="1">Uncharacterized protein</fullName>
    </submittedName>
</protein>
<name>A0A8S3S998_MYTED</name>
<dbReference type="AlphaFoldDB" id="A0A8S3S998"/>
<sequence>MRCEVNTTKTSHSQIIAFNGFNLKDSVRAKHTEKLHNASHQNIADIISTCDDLETFIKSKRDIKKTEVEDNESIEQQCIEQFLKNTDRIHDKYVQVLTELQNVLCEKHDTTFYKLYTAIDKDITCLDDIPKAPTFPTVPSVDKKMLCKEILEYIQSKTDMSLCQNCTNLEDKLIEILEEKERTSAV</sequence>